<comment type="caution">
    <text evidence="2">The sequence shown here is derived from an EMBL/GenBank/DDBJ whole genome shotgun (WGS) entry which is preliminary data.</text>
</comment>
<name>A0A512AT44_9BACT</name>
<proteinExistence type="predicted"/>
<feature type="signal peptide" evidence="1">
    <location>
        <begin position="1"/>
        <end position="21"/>
    </location>
</feature>
<keyword evidence="1" id="KW-0732">Signal</keyword>
<evidence type="ECO:0000313" key="3">
    <source>
        <dbReference type="Proteomes" id="UP000321532"/>
    </source>
</evidence>
<organism evidence="2 3">
    <name type="scientific">Adhaeribacter aerolatus</name>
    <dbReference type="NCBI Taxonomy" id="670289"/>
    <lineage>
        <taxon>Bacteria</taxon>
        <taxon>Pseudomonadati</taxon>
        <taxon>Bacteroidota</taxon>
        <taxon>Cytophagia</taxon>
        <taxon>Cytophagales</taxon>
        <taxon>Hymenobacteraceae</taxon>
        <taxon>Adhaeribacter</taxon>
    </lineage>
</organism>
<gene>
    <name evidence="2" type="ORF">AAE02nite_05560</name>
</gene>
<feature type="chain" id="PRO_5021755944" evidence="1">
    <location>
        <begin position="22"/>
        <end position="321"/>
    </location>
</feature>
<dbReference type="NCBIfam" id="TIGR03519">
    <property type="entry name" value="T9SS_PorP_fam"/>
    <property type="match status" value="1"/>
</dbReference>
<dbReference type="Pfam" id="PF11751">
    <property type="entry name" value="PorP_SprF"/>
    <property type="match status" value="1"/>
</dbReference>
<dbReference type="OrthoDB" id="978914at2"/>
<sequence length="321" mass="35170">MKKTFYALFFILLFTGTASLAQQLPQFSHYGFNGMYLSPGYAGITGQTELNGLFRYQWAGYQGSFDAGGAPRTGLFSISMPVYALRGGVGAYVVQDQLGATKITNAALSYSQHIKIGAGKLGIGVQGIMMRIRKGEYRANDPGDPSVPENSADRKFDAGAGIWYHSEKFYFGAGINNLLRSKYVFEDSLGVETPDAGNITAENHLHVTGGYNYEVNPGLILTPTAIVKYDFNKVSFEGGIRGTLNQKFWLGVGYRYQEAITGMGGAYLLKDNTLRLGYALDLTNFGVEAKARTSHEIMLSYIFPKPANIVKPPVKTPRYSF</sequence>
<dbReference type="Proteomes" id="UP000321532">
    <property type="component" value="Unassembled WGS sequence"/>
</dbReference>
<reference evidence="2 3" key="1">
    <citation type="submission" date="2019-07" db="EMBL/GenBank/DDBJ databases">
        <title>Whole genome shotgun sequence of Adhaeribacter aerolatus NBRC 106133.</title>
        <authorList>
            <person name="Hosoyama A."/>
            <person name="Uohara A."/>
            <person name="Ohji S."/>
            <person name="Ichikawa N."/>
        </authorList>
    </citation>
    <scope>NUCLEOTIDE SEQUENCE [LARGE SCALE GENOMIC DNA]</scope>
    <source>
        <strain evidence="2 3">NBRC 106133</strain>
    </source>
</reference>
<evidence type="ECO:0000313" key="2">
    <source>
        <dbReference type="EMBL" id="GEO02892.1"/>
    </source>
</evidence>
<evidence type="ECO:0000256" key="1">
    <source>
        <dbReference type="SAM" id="SignalP"/>
    </source>
</evidence>
<dbReference type="RefSeq" id="WP_146894925.1">
    <property type="nucleotide sequence ID" value="NZ_BJYS01000002.1"/>
</dbReference>
<dbReference type="EMBL" id="BJYS01000002">
    <property type="protein sequence ID" value="GEO02892.1"/>
    <property type="molecule type" value="Genomic_DNA"/>
</dbReference>
<dbReference type="InterPro" id="IPR019861">
    <property type="entry name" value="PorP/SprF_Bacteroidetes"/>
</dbReference>
<protein>
    <submittedName>
        <fullName evidence="2">Membrane protein</fullName>
    </submittedName>
</protein>
<dbReference type="AlphaFoldDB" id="A0A512AT44"/>
<keyword evidence="3" id="KW-1185">Reference proteome</keyword>
<accession>A0A512AT44</accession>